<reference evidence="4" key="1">
    <citation type="submission" date="2024-06" db="EMBL/GenBank/DDBJ databases">
        <title>Complete genome sequence of the cellulolytic actinobacterium, Cellulosimicrobium ES-005.</title>
        <authorList>
            <person name="Matthews C.T."/>
            <person name="Underwood K.D."/>
            <person name="Ghanchi K.M."/>
            <person name="Fields S.D."/>
            <person name="Gardner S.G."/>
        </authorList>
    </citation>
    <scope>NUCLEOTIDE SEQUENCE</scope>
    <source>
        <strain evidence="4">ES-005</strain>
    </source>
</reference>
<dbReference type="Pfam" id="PF02113">
    <property type="entry name" value="Peptidase_S13"/>
    <property type="match status" value="2"/>
</dbReference>
<dbReference type="PANTHER" id="PTHR30023">
    <property type="entry name" value="D-ALANYL-D-ALANINE CARBOXYPEPTIDASE"/>
    <property type="match status" value="1"/>
</dbReference>
<dbReference type="Gene3D" id="3.40.710.10">
    <property type="entry name" value="DD-peptidase/beta-lactamase superfamily"/>
    <property type="match status" value="2"/>
</dbReference>
<evidence type="ECO:0000256" key="2">
    <source>
        <dbReference type="ARBA" id="ARBA00022801"/>
    </source>
</evidence>
<sequence length="499" mass="49414">MPAPDVPVQAPVPTGAEQARPDGTGRERRMGWGARTGVAVGVVLALAGGYAVADAYDVVPGVLTTAAPYPEPNPFPEAPGAVAAPPLEVGLPPLDAAAPVPATASVQDLADALAADTRLGPRVGVLVTDAATGDVLGASGDTVGHVPASTLKTFTAAAALTSPGAHATLPTRAVLEGQETVYLVGGGDMMLAAGAGDPTAVNGRAGLGDLAAQVAGELRLTGRTTISVRLDDTLFTGAAVAPTVDPASVRNGYVAPVAALAVDIARLEDEEYAPRAEDPAMSAAEAFVAALAEQGVTVAGDVVRAPAPDDGRTVGEVESAPLSEVVAYLLQHSDNTITEVVGRIVAIDAGLPGSAAGATQAVRTAVEGLGVDLTGAALADLSGLGDGSIVTPAQLDEVVGLLADPAHPSLRPGAVGLPVAGLSGTLGERYLENAGRGVVRAKTGSLPNVTSLAGTVVTADDRLLVFSLMADAVPDGGTYGARLIFDDFVASLAECGCTD</sequence>
<name>A0AAU8G1I2_9MICO</name>
<keyword evidence="4" id="KW-0645">Protease</keyword>
<dbReference type="NCBIfam" id="TIGR00666">
    <property type="entry name" value="PBP4"/>
    <property type="match status" value="1"/>
</dbReference>
<dbReference type="InterPro" id="IPR012338">
    <property type="entry name" value="Beta-lactam/transpept-like"/>
</dbReference>
<dbReference type="SUPFAM" id="SSF56601">
    <property type="entry name" value="beta-lactamase/transpeptidase-like"/>
    <property type="match status" value="1"/>
</dbReference>
<evidence type="ECO:0000256" key="1">
    <source>
        <dbReference type="ARBA" id="ARBA00006096"/>
    </source>
</evidence>
<comment type="similarity">
    <text evidence="1">Belongs to the peptidase S13 family.</text>
</comment>
<accession>A0AAU8G1I2</accession>
<feature type="compositionally biased region" description="Basic and acidic residues" evidence="3">
    <location>
        <begin position="19"/>
        <end position="30"/>
    </location>
</feature>
<dbReference type="PANTHER" id="PTHR30023:SF0">
    <property type="entry name" value="PENICILLIN-SENSITIVE CARBOXYPEPTIDASE A"/>
    <property type="match status" value="1"/>
</dbReference>
<evidence type="ECO:0000313" key="4">
    <source>
        <dbReference type="EMBL" id="XCH30547.1"/>
    </source>
</evidence>
<dbReference type="RefSeq" id="WP_353708439.1">
    <property type="nucleotide sequence ID" value="NZ_CP159290.1"/>
</dbReference>
<evidence type="ECO:0000256" key="3">
    <source>
        <dbReference type="SAM" id="MobiDB-lite"/>
    </source>
</evidence>
<proteinExistence type="inferred from homology"/>
<dbReference type="GO" id="GO:0006508">
    <property type="term" value="P:proteolysis"/>
    <property type="evidence" value="ECO:0007669"/>
    <property type="project" value="InterPro"/>
</dbReference>
<feature type="compositionally biased region" description="Low complexity" evidence="3">
    <location>
        <begin position="1"/>
        <end position="13"/>
    </location>
</feature>
<dbReference type="EC" id="3.4.16.4" evidence="4"/>
<gene>
    <name evidence="4" type="primary">dacB</name>
    <name evidence="4" type="ORF">ABRQ22_02325</name>
</gene>
<dbReference type="PRINTS" id="PR00922">
    <property type="entry name" value="DADACBPTASE3"/>
</dbReference>
<dbReference type="AlphaFoldDB" id="A0AAU8G1I2"/>
<keyword evidence="2 4" id="KW-0378">Hydrolase</keyword>
<protein>
    <submittedName>
        <fullName evidence="4">D-alanyl-D-alanine carboxypeptidase/D-alanyl-D-alanine-endopeptidase</fullName>
        <ecNumber evidence="4">3.4.16.4</ecNumber>
    </submittedName>
</protein>
<dbReference type="InterPro" id="IPR000667">
    <property type="entry name" value="Peptidase_S13"/>
</dbReference>
<feature type="region of interest" description="Disordered" evidence="3">
    <location>
        <begin position="1"/>
        <end position="30"/>
    </location>
</feature>
<organism evidence="4">
    <name type="scientific">Cellulosimicrobium sp. ES-005</name>
    <dbReference type="NCBI Taxonomy" id="3163031"/>
    <lineage>
        <taxon>Bacteria</taxon>
        <taxon>Bacillati</taxon>
        <taxon>Actinomycetota</taxon>
        <taxon>Actinomycetes</taxon>
        <taxon>Micrococcales</taxon>
        <taxon>Promicromonosporaceae</taxon>
        <taxon>Cellulosimicrobium</taxon>
    </lineage>
</organism>
<dbReference type="GO" id="GO:0000270">
    <property type="term" value="P:peptidoglycan metabolic process"/>
    <property type="evidence" value="ECO:0007669"/>
    <property type="project" value="TreeGrafter"/>
</dbReference>
<dbReference type="EMBL" id="CP159290">
    <property type="protein sequence ID" value="XCH30547.1"/>
    <property type="molecule type" value="Genomic_DNA"/>
</dbReference>
<dbReference type="GO" id="GO:0009002">
    <property type="term" value="F:serine-type D-Ala-D-Ala carboxypeptidase activity"/>
    <property type="evidence" value="ECO:0007669"/>
    <property type="project" value="UniProtKB-EC"/>
</dbReference>
<keyword evidence="4" id="KW-0121">Carboxypeptidase</keyword>